<evidence type="ECO:0000256" key="2">
    <source>
        <dbReference type="ARBA" id="ARBA00022553"/>
    </source>
</evidence>
<evidence type="ECO:0000313" key="4">
    <source>
        <dbReference type="EMBL" id="MCQ4163484.1"/>
    </source>
</evidence>
<name>A0ABT1QLS8_9GAMM</name>
<dbReference type="InterPro" id="IPR050091">
    <property type="entry name" value="PKS_NRPS_Biosynth_Enz"/>
</dbReference>
<dbReference type="Gene3D" id="3.40.366.10">
    <property type="entry name" value="Malonyl-Coenzyme A Acyl Carrier Protein, domain 2"/>
    <property type="match status" value="1"/>
</dbReference>
<dbReference type="GO" id="GO:0016746">
    <property type="term" value="F:acyltransferase activity"/>
    <property type="evidence" value="ECO:0007669"/>
    <property type="project" value="UniProtKB-KW"/>
</dbReference>
<dbReference type="SMART" id="SM00827">
    <property type="entry name" value="PKS_AT"/>
    <property type="match status" value="1"/>
</dbReference>
<evidence type="ECO:0000313" key="5">
    <source>
        <dbReference type="Proteomes" id="UP001165498"/>
    </source>
</evidence>
<dbReference type="SUPFAM" id="SSF52151">
    <property type="entry name" value="FabD/lysophospholipase-like"/>
    <property type="match status" value="1"/>
</dbReference>
<dbReference type="RefSeq" id="WP_255910693.1">
    <property type="nucleotide sequence ID" value="NZ_JANFQO010000002.1"/>
</dbReference>
<dbReference type="InterPro" id="IPR001227">
    <property type="entry name" value="Ac_transferase_dom_sf"/>
</dbReference>
<sequence length="317" mass="34709">MRQRRTVFMFSGQGSQYYQMGKELYDQHPVFREVFDRGDAYVRGRAGFSVAAQIYGGARSEVCDDLRLTHPALVIVEYALFRTLLSEGIRPDLLWGSSLGEIVAAAAAEVIALESVLDAVLEQVRIVTATVAPGGMLAVLESPGLYDELTRSGYRLTLAGVNFDRHFTIAGDAQTLAAVEALLKSRQITCQRLPVKYAFHSAAIDGIEPAYRSYLGSLPLAPPRIPYLSGILGREIDAMDSGYFWNVIRQPMRFGETVASLEQQGPWDYVDCGPSGTSATFVKYNLAADSASAVHPILTPFQHGVQKLAQLKQKLLG</sequence>
<keyword evidence="4" id="KW-0012">Acyltransferase</keyword>
<evidence type="ECO:0000256" key="1">
    <source>
        <dbReference type="ARBA" id="ARBA00022450"/>
    </source>
</evidence>
<gene>
    <name evidence="4" type="ORF">NM961_02050</name>
</gene>
<keyword evidence="2" id="KW-0597">Phosphoprotein</keyword>
<proteinExistence type="predicted"/>
<dbReference type="InterPro" id="IPR016035">
    <property type="entry name" value="Acyl_Trfase/lysoPLipase"/>
</dbReference>
<reference evidence="4" key="1">
    <citation type="submission" date="2022-07" db="EMBL/GenBank/DDBJ databases">
        <title>Tahibacter sp., a new gammaproteobacterium isolated from the silt sample collected at pig farm.</title>
        <authorList>
            <person name="Chen H."/>
        </authorList>
    </citation>
    <scope>NUCLEOTIDE SEQUENCE</scope>
    <source>
        <strain evidence="4">P2K</strain>
    </source>
</reference>
<dbReference type="InterPro" id="IPR016036">
    <property type="entry name" value="Malonyl_transacylase_ACP-bd"/>
</dbReference>
<organism evidence="4 5">
    <name type="scientific">Tahibacter harae</name>
    <dbReference type="NCBI Taxonomy" id="2963937"/>
    <lineage>
        <taxon>Bacteria</taxon>
        <taxon>Pseudomonadati</taxon>
        <taxon>Pseudomonadota</taxon>
        <taxon>Gammaproteobacteria</taxon>
        <taxon>Lysobacterales</taxon>
        <taxon>Rhodanobacteraceae</taxon>
        <taxon>Tahibacter</taxon>
    </lineage>
</organism>
<dbReference type="EMBL" id="JANFQO010000002">
    <property type="protein sequence ID" value="MCQ4163484.1"/>
    <property type="molecule type" value="Genomic_DNA"/>
</dbReference>
<dbReference type="Pfam" id="PF00698">
    <property type="entry name" value="Acyl_transf_1"/>
    <property type="match status" value="1"/>
</dbReference>
<evidence type="ECO:0000259" key="3">
    <source>
        <dbReference type="SMART" id="SM00827"/>
    </source>
</evidence>
<keyword evidence="4" id="KW-0808">Transferase</keyword>
<feature type="domain" description="Malonyl-CoA:ACP transacylase (MAT)" evidence="3">
    <location>
        <begin position="9"/>
        <end position="301"/>
    </location>
</feature>
<keyword evidence="5" id="KW-1185">Reference proteome</keyword>
<dbReference type="Proteomes" id="UP001165498">
    <property type="component" value="Unassembled WGS sequence"/>
</dbReference>
<dbReference type="PANTHER" id="PTHR43775:SF37">
    <property type="entry name" value="SI:DKEY-61P9.11"/>
    <property type="match status" value="1"/>
</dbReference>
<protein>
    <submittedName>
        <fullName evidence="4">Acyltransferase domain-containing protein</fullName>
    </submittedName>
</protein>
<dbReference type="InterPro" id="IPR014043">
    <property type="entry name" value="Acyl_transferase_dom"/>
</dbReference>
<dbReference type="PANTHER" id="PTHR43775">
    <property type="entry name" value="FATTY ACID SYNTHASE"/>
    <property type="match status" value="1"/>
</dbReference>
<accession>A0ABT1QLS8</accession>
<dbReference type="SUPFAM" id="SSF55048">
    <property type="entry name" value="Probable ACP-binding domain of malonyl-CoA ACP transacylase"/>
    <property type="match status" value="1"/>
</dbReference>
<comment type="caution">
    <text evidence="4">The sequence shown here is derived from an EMBL/GenBank/DDBJ whole genome shotgun (WGS) entry which is preliminary data.</text>
</comment>
<keyword evidence="1" id="KW-0596">Phosphopantetheine</keyword>